<dbReference type="GO" id="GO:0005615">
    <property type="term" value="C:extracellular space"/>
    <property type="evidence" value="ECO:0007669"/>
    <property type="project" value="TreeGrafter"/>
</dbReference>
<keyword evidence="5 6" id="KW-0067">ATP-binding</keyword>
<sequence length="120" mass="14128">MEKGGNLSSVYSRLVKAVTEVEKKIRFSRHPRFGFLTFCPTNLGTTIRASVHARFPKLSEDYARFREIANMYNLQKWQGFCYDTELPLNNKNKNKKNVSTWNNVVTLSWIQIKNRRKIQN</sequence>
<feature type="domain" description="Phosphagen kinase C-terminal" evidence="8">
    <location>
        <begin position="1"/>
        <end position="76"/>
    </location>
</feature>
<gene>
    <name evidence="9" type="ORF">E2986_13509</name>
</gene>
<comment type="caution">
    <text evidence="9">The sequence shown here is derived from an EMBL/GenBank/DDBJ whole genome shotgun (WGS) entry which is preliminary data.</text>
</comment>
<dbReference type="InterPro" id="IPR022415">
    <property type="entry name" value="ATP-guanido_PTrfase_AS"/>
</dbReference>
<dbReference type="InterPro" id="IPR014746">
    <property type="entry name" value="Gln_synth/guanido_kin_cat_dom"/>
</dbReference>
<evidence type="ECO:0000256" key="4">
    <source>
        <dbReference type="ARBA" id="ARBA00022777"/>
    </source>
</evidence>
<evidence type="ECO:0000313" key="10">
    <source>
        <dbReference type="Proteomes" id="UP000655588"/>
    </source>
</evidence>
<dbReference type="EMBL" id="WNWW01000326">
    <property type="protein sequence ID" value="KAF3426343.1"/>
    <property type="molecule type" value="Genomic_DNA"/>
</dbReference>
<protein>
    <recommendedName>
        <fullName evidence="1">arginine kinase</fullName>
        <ecNumber evidence="1">2.7.3.3</ecNumber>
    </recommendedName>
</protein>
<dbReference type="AlphaFoldDB" id="A0A833WAX7"/>
<keyword evidence="10" id="KW-1185">Reference proteome</keyword>
<evidence type="ECO:0000256" key="5">
    <source>
        <dbReference type="ARBA" id="ARBA00022840"/>
    </source>
</evidence>
<evidence type="ECO:0000256" key="3">
    <source>
        <dbReference type="ARBA" id="ARBA00022741"/>
    </source>
</evidence>
<dbReference type="GO" id="GO:0004111">
    <property type="term" value="F:creatine kinase activity"/>
    <property type="evidence" value="ECO:0007669"/>
    <property type="project" value="InterPro"/>
</dbReference>
<reference evidence="9" key="1">
    <citation type="submission" date="2019-11" db="EMBL/GenBank/DDBJ databases">
        <title>The nuclear and mitochondrial genomes of Frieseomelitta varia - a highly eusocial stingless bee (Meliponini) with a permanently sterile worker caste.</title>
        <authorList>
            <person name="Freitas F.C.P."/>
            <person name="Lourenco A.P."/>
            <person name="Nunes F.M.F."/>
            <person name="Paschoal A.R."/>
            <person name="Abreu F.C.P."/>
            <person name="Barbin F.O."/>
            <person name="Bataglia L."/>
            <person name="Cardoso-Junior C.A.M."/>
            <person name="Cervoni M.S."/>
            <person name="Silva S.R."/>
            <person name="Dalarmi F."/>
            <person name="Del Lama M.A."/>
            <person name="Depintor T.S."/>
            <person name="Ferreira K.M."/>
            <person name="Goria P.S."/>
            <person name="Jaskot M.C."/>
            <person name="Lago D.C."/>
            <person name="Luna-Lucena D."/>
            <person name="Moda L.M."/>
            <person name="Nascimento L."/>
            <person name="Pedrino M."/>
            <person name="Rabico F.O."/>
            <person name="Sanches F.C."/>
            <person name="Santos D.E."/>
            <person name="Santos C.G."/>
            <person name="Vieira J."/>
            <person name="Lopes T.F."/>
            <person name="Barchuk A.R."/>
            <person name="Hartfelder K."/>
            <person name="Simoes Z.L.P."/>
            <person name="Bitondi M.M.G."/>
            <person name="Pinheiro D.G."/>
        </authorList>
    </citation>
    <scope>NUCLEOTIDE SEQUENCE</scope>
    <source>
        <strain evidence="9">USP_RPSP 00005682</strain>
        <tissue evidence="9">Whole individual</tissue>
    </source>
</reference>
<dbReference type="GO" id="GO:0046314">
    <property type="term" value="P:phosphocreatine biosynthetic process"/>
    <property type="evidence" value="ECO:0007669"/>
    <property type="project" value="InterPro"/>
</dbReference>
<evidence type="ECO:0000259" key="8">
    <source>
        <dbReference type="PROSITE" id="PS51510"/>
    </source>
</evidence>
<evidence type="ECO:0000256" key="1">
    <source>
        <dbReference type="ARBA" id="ARBA00012230"/>
    </source>
</evidence>
<dbReference type="PANTHER" id="PTHR11547">
    <property type="entry name" value="ARGININE OR CREATINE KINASE"/>
    <property type="match status" value="1"/>
</dbReference>
<dbReference type="PROSITE" id="PS00112">
    <property type="entry name" value="PHOSPHAGEN_KINASE"/>
    <property type="match status" value="1"/>
</dbReference>
<dbReference type="Proteomes" id="UP000655588">
    <property type="component" value="Unassembled WGS sequence"/>
</dbReference>
<keyword evidence="4 6" id="KW-0418">Kinase</keyword>
<dbReference type="InterPro" id="IPR022414">
    <property type="entry name" value="ATP-guanido_PTrfase_cat"/>
</dbReference>
<name>A0A833WAX7_9HYME</name>
<dbReference type="PROSITE" id="PS51510">
    <property type="entry name" value="PHOSPHAGEN_KINASE_C"/>
    <property type="match status" value="1"/>
</dbReference>
<keyword evidence="3 6" id="KW-0547">Nucleotide-binding</keyword>
<evidence type="ECO:0000256" key="2">
    <source>
        <dbReference type="ARBA" id="ARBA00022679"/>
    </source>
</evidence>
<dbReference type="PANTHER" id="PTHR11547:SF38">
    <property type="entry name" value="ARGININE KINASE 1-RELATED"/>
    <property type="match status" value="1"/>
</dbReference>
<dbReference type="Pfam" id="PF00217">
    <property type="entry name" value="ATP-gua_Ptrans"/>
    <property type="match status" value="1"/>
</dbReference>
<dbReference type="SUPFAM" id="SSF55931">
    <property type="entry name" value="Glutamine synthetase/guanido kinase"/>
    <property type="match status" value="1"/>
</dbReference>
<feature type="binding site" evidence="6">
    <location>
        <begin position="48"/>
        <end position="52"/>
    </location>
    <ligand>
        <name>ATP</name>
        <dbReference type="ChEBI" id="CHEBI:30616"/>
    </ligand>
</feature>
<dbReference type="Gene3D" id="3.30.590.10">
    <property type="entry name" value="Glutamine synthetase/guanido kinase, catalytic domain"/>
    <property type="match status" value="1"/>
</dbReference>
<evidence type="ECO:0000256" key="7">
    <source>
        <dbReference type="RuleBase" id="RU000505"/>
    </source>
</evidence>
<evidence type="ECO:0000256" key="6">
    <source>
        <dbReference type="PROSITE-ProRule" id="PRU00843"/>
    </source>
</evidence>
<proteinExistence type="inferred from homology"/>
<keyword evidence="2 6" id="KW-0808">Transferase</keyword>
<accession>A0A833WAX7</accession>
<dbReference type="InterPro" id="IPR000749">
    <property type="entry name" value="ATP-guanido_PTrfase"/>
</dbReference>
<comment type="similarity">
    <text evidence="6 7">Belongs to the ATP:guanido phosphotransferase family.</text>
</comment>
<evidence type="ECO:0000313" key="9">
    <source>
        <dbReference type="EMBL" id="KAF3426343.1"/>
    </source>
</evidence>
<organism evidence="9 10">
    <name type="scientific">Frieseomelitta varia</name>
    <dbReference type="NCBI Taxonomy" id="561572"/>
    <lineage>
        <taxon>Eukaryota</taxon>
        <taxon>Metazoa</taxon>
        <taxon>Ecdysozoa</taxon>
        <taxon>Arthropoda</taxon>
        <taxon>Hexapoda</taxon>
        <taxon>Insecta</taxon>
        <taxon>Pterygota</taxon>
        <taxon>Neoptera</taxon>
        <taxon>Endopterygota</taxon>
        <taxon>Hymenoptera</taxon>
        <taxon>Apocrita</taxon>
        <taxon>Aculeata</taxon>
        <taxon>Apoidea</taxon>
        <taxon>Anthophila</taxon>
        <taxon>Apidae</taxon>
        <taxon>Frieseomelitta</taxon>
    </lineage>
</organism>
<comment type="caution">
    <text evidence="6">Lacks conserved residue(s) required for the propagation of feature annotation.</text>
</comment>
<dbReference type="EC" id="2.7.3.3" evidence="1"/>
<dbReference type="GO" id="GO:0004054">
    <property type="term" value="F:arginine kinase activity"/>
    <property type="evidence" value="ECO:0007669"/>
    <property type="project" value="UniProtKB-EC"/>
</dbReference>
<dbReference type="GO" id="GO:0005524">
    <property type="term" value="F:ATP binding"/>
    <property type="evidence" value="ECO:0007669"/>
    <property type="project" value="UniProtKB-UniRule"/>
</dbReference>